<reference evidence="1" key="1">
    <citation type="submission" date="2023-03" db="EMBL/GenBank/DDBJ databases">
        <title>Massive genome expansion in bonnet fungi (Mycena s.s.) driven by repeated elements and novel gene families across ecological guilds.</title>
        <authorList>
            <consortium name="Lawrence Berkeley National Laboratory"/>
            <person name="Harder C.B."/>
            <person name="Miyauchi S."/>
            <person name="Viragh M."/>
            <person name="Kuo A."/>
            <person name="Thoen E."/>
            <person name="Andreopoulos B."/>
            <person name="Lu D."/>
            <person name="Skrede I."/>
            <person name="Drula E."/>
            <person name="Henrissat B."/>
            <person name="Morin E."/>
            <person name="Kohler A."/>
            <person name="Barry K."/>
            <person name="LaButti K."/>
            <person name="Morin E."/>
            <person name="Salamov A."/>
            <person name="Lipzen A."/>
            <person name="Mereny Z."/>
            <person name="Hegedus B."/>
            <person name="Baldrian P."/>
            <person name="Stursova M."/>
            <person name="Weitz H."/>
            <person name="Taylor A."/>
            <person name="Grigoriev I.V."/>
            <person name="Nagy L.G."/>
            <person name="Martin F."/>
            <person name="Kauserud H."/>
        </authorList>
    </citation>
    <scope>NUCLEOTIDE SEQUENCE</scope>
    <source>
        <strain evidence="1">CBHHK067</strain>
    </source>
</reference>
<dbReference type="Proteomes" id="UP001221757">
    <property type="component" value="Unassembled WGS sequence"/>
</dbReference>
<evidence type="ECO:0000313" key="1">
    <source>
        <dbReference type="EMBL" id="KAJ7704029.1"/>
    </source>
</evidence>
<dbReference type="AlphaFoldDB" id="A0AAD7GS22"/>
<keyword evidence="2" id="KW-1185">Reference proteome</keyword>
<protein>
    <submittedName>
        <fullName evidence="1">Uncharacterized protein</fullName>
    </submittedName>
</protein>
<name>A0AAD7GS22_MYCRO</name>
<comment type="caution">
    <text evidence="1">The sequence shown here is derived from an EMBL/GenBank/DDBJ whole genome shotgun (WGS) entry which is preliminary data.</text>
</comment>
<sequence length="139" mass="15329">MCDSTLKTSLILGALSLVPGNTFGYLGFGLASASLTVYAAHHYSPSQRLMRLEGAIKATEEMLEHARLDCTRDQVELIEEGPHLLQAKLSASKIQTQILEGRGKEYFKNVREILQNIDKCRQEVKAIQTSTLVSTFASS</sequence>
<organism evidence="1 2">
    <name type="scientific">Mycena rosella</name>
    <name type="common">Pink bonnet</name>
    <name type="synonym">Agaricus rosellus</name>
    <dbReference type="NCBI Taxonomy" id="1033263"/>
    <lineage>
        <taxon>Eukaryota</taxon>
        <taxon>Fungi</taxon>
        <taxon>Dikarya</taxon>
        <taxon>Basidiomycota</taxon>
        <taxon>Agaricomycotina</taxon>
        <taxon>Agaricomycetes</taxon>
        <taxon>Agaricomycetidae</taxon>
        <taxon>Agaricales</taxon>
        <taxon>Marasmiineae</taxon>
        <taxon>Mycenaceae</taxon>
        <taxon>Mycena</taxon>
    </lineage>
</organism>
<accession>A0AAD7GS22</accession>
<proteinExistence type="predicted"/>
<gene>
    <name evidence="1" type="ORF">B0H17DRAFT_1193950</name>
</gene>
<dbReference type="EMBL" id="JARKIE010000011">
    <property type="protein sequence ID" value="KAJ7704029.1"/>
    <property type="molecule type" value="Genomic_DNA"/>
</dbReference>
<evidence type="ECO:0000313" key="2">
    <source>
        <dbReference type="Proteomes" id="UP001221757"/>
    </source>
</evidence>